<comment type="caution">
    <text evidence="2">The sequence shown here is derived from an EMBL/GenBank/DDBJ whole genome shotgun (WGS) entry which is preliminary data.</text>
</comment>
<dbReference type="PANTHER" id="PTHR34094:SF1">
    <property type="entry name" value="PROTEIN FAM185A"/>
    <property type="match status" value="1"/>
</dbReference>
<dbReference type="Proteomes" id="UP000447876">
    <property type="component" value="Unassembled WGS sequence"/>
</dbReference>
<dbReference type="RefSeq" id="WP_155612211.1">
    <property type="nucleotide sequence ID" value="NZ_WNZW01000008.1"/>
</dbReference>
<accession>A0A7X3CNJ5</accession>
<evidence type="ECO:0000313" key="3">
    <source>
        <dbReference type="Proteomes" id="UP000447876"/>
    </source>
</evidence>
<reference evidence="2 3" key="1">
    <citation type="submission" date="2019-11" db="EMBL/GenBank/DDBJ databases">
        <title>Draft genome sequences of five Paenibacillus species of dairy origin.</title>
        <authorList>
            <person name="Olajide A.M."/>
            <person name="Chen S."/>
            <person name="Lapointe G."/>
        </authorList>
    </citation>
    <scope>NUCLEOTIDE SEQUENCE [LARGE SCALE GENOMIC DNA]</scope>
    <source>
        <strain evidence="2 3">12CR55</strain>
    </source>
</reference>
<evidence type="ECO:0000259" key="1">
    <source>
        <dbReference type="Pfam" id="PF13349"/>
    </source>
</evidence>
<gene>
    <name evidence="2" type="ORF">GNP95_17780</name>
</gene>
<organism evidence="2 3">
    <name type="scientific">Paenibacillus woosongensis</name>
    <dbReference type="NCBI Taxonomy" id="307580"/>
    <lineage>
        <taxon>Bacteria</taxon>
        <taxon>Bacillati</taxon>
        <taxon>Bacillota</taxon>
        <taxon>Bacilli</taxon>
        <taxon>Bacillales</taxon>
        <taxon>Paenibacillaceae</taxon>
        <taxon>Paenibacillus</taxon>
    </lineage>
</organism>
<evidence type="ECO:0000313" key="2">
    <source>
        <dbReference type="EMBL" id="MUG46828.1"/>
    </source>
</evidence>
<proteinExistence type="predicted"/>
<sequence>MNKKGWSLIATLCVILGISGMIYQGFDFEKEQPAYTQKWTFGDDELQSLSIDSDYNVNFEFIHSPDGTNYVEASGNLPQKSIDKLTGTTIASQSLALHFQEEYVIRFLSFNFRSSTQHVTVALADPEQSLNRISVDLLANNGNFKALRAKEISLETKSGNLSGQNLTADRLKIQNFSGIISLDEIAADTELKLTSGNVKLNNIKGSLNSEMTSGDFSAQDMKGDIQVTGTSGNIKISDWTGNGIIKSTSGNITIKEQRSDSLDISIHSGNVALSADPEFQGNYDLRATSGRIEAPDSPSVTEDLIKVRSTSGNITIK</sequence>
<name>A0A7X3CNJ5_9BACL</name>
<dbReference type="PANTHER" id="PTHR34094">
    <property type="match status" value="1"/>
</dbReference>
<protein>
    <submittedName>
        <fullName evidence="2">DUF4097 family beta strand repeat protein</fullName>
    </submittedName>
</protein>
<dbReference type="EMBL" id="WNZW01000008">
    <property type="protein sequence ID" value="MUG46828.1"/>
    <property type="molecule type" value="Genomic_DNA"/>
</dbReference>
<dbReference type="OrthoDB" id="2359834at2"/>
<dbReference type="Pfam" id="PF13349">
    <property type="entry name" value="DUF4097"/>
    <property type="match status" value="1"/>
</dbReference>
<feature type="domain" description="DUF4097" evidence="1">
    <location>
        <begin position="47"/>
        <end position="237"/>
    </location>
</feature>
<dbReference type="InterPro" id="IPR025164">
    <property type="entry name" value="Toastrack_DUF4097"/>
</dbReference>
<dbReference type="AlphaFoldDB" id="A0A7X3CNJ5"/>